<gene>
    <name evidence="3" type="ORF">Acor_01630</name>
</gene>
<sequence length="469" mass="50307">MGRGMGGTLLVAALLLTACATQASEDPPPKPPIATADTIPPETGDAPAVDDIKHSDNVKLIANVPLEAPFDGPQAWGTDLAFQGTYAYVGNYEGFTVFDIADPAKPKVLSRTVCLGGQNDISVVGDLLFLSVDSARSDDTCQGQATDPRSPTAWEGIRVFDISDKAKPEYVTSVRTDCGSHTHTVIPGETSVYVYVSSPTSAPDPENCPPPHQNLTIVDVPVQNPKAARVAAKPDVFQERPGAKADSEHTPAGCHDITVYPERKLAAAACFGDGFLLDISDPLLPKTLQVVRDDNFAIWHSATFNNEGTKVVFGDELGGGMAPTCDKNVDSKQGANAIYDIVDGRKLEKHGYFKIPRAQTANENCVAHNGSLIPVPGKDVMVQGWYQGGVSIWDFTDSDKPREIGYFERGPLPDGKPLGGSWSAYYYNGYIYSSDITKGLDVLEITDPLTDPAKAVKMTELNAQSQRSY</sequence>
<dbReference type="EMBL" id="BLAD01000035">
    <property type="protein sequence ID" value="GER98101.1"/>
    <property type="molecule type" value="Genomic_DNA"/>
</dbReference>
<dbReference type="SUPFAM" id="SSF75011">
    <property type="entry name" value="3-carboxy-cis,cis-mucoante lactonizing enzyme"/>
    <property type="match status" value="1"/>
</dbReference>
<evidence type="ECO:0000256" key="1">
    <source>
        <dbReference type="SAM" id="MobiDB-lite"/>
    </source>
</evidence>
<proteinExistence type="predicted"/>
<evidence type="ECO:0000313" key="4">
    <source>
        <dbReference type="Proteomes" id="UP000334990"/>
    </source>
</evidence>
<dbReference type="PROSITE" id="PS51257">
    <property type="entry name" value="PROKAR_LIPOPROTEIN"/>
    <property type="match status" value="1"/>
</dbReference>
<dbReference type="Proteomes" id="UP000334990">
    <property type="component" value="Unassembled WGS sequence"/>
</dbReference>
<protein>
    <recommendedName>
        <fullName evidence="5">LVIVD repeat-containing protein</fullName>
    </recommendedName>
</protein>
<evidence type="ECO:0008006" key="5">
    <source>
        <dbReference type="Google" id="ProtNLM"/>
    </source>
</evidence>
<dbReference type="Pfam" id="PF08309">
    <property type="entry name" value="LVIVD"/>
    <property type="match status" value="1"/>
</dbReference>
<dbReference type="OrthoDB" id="4300819at2"/>
<keyword evidence="2" id="KW-0732">Signal</keyword>
<feature type="region of interest" description="Disordered" evidence="1">
    <location>
        <begin position="22"/>
        <end position="48"/>
    </location>
</feature>
<feature type="chain" id="PRO_5024331562" description="LVIVD repeat-containing protein" evidence="2">
    <location>
        <begin position="24"/>
        <end position="469"/>
    </location>
</feature>
<reference evidence="3 4" key="1">
    <citation type="submission" date="2019-10" db="EMBL/GenBank/DDBJ databases">
        <title>Whole genome shotgun sequence of Acrocarpospora corrugata NBRC 13972.</title>
        <authorList>
            <person name="Ichikawa N."/>
            <person name="Kimura A."/>
            <person name="Kitahashi Y."/>
            <person name="Komaki H."/>
            <person name="Oguchi A."/>
        </authorList>
    </citation>
    <scope>NUCLEOTIDE SEQUENCE [LARGE SCALE GENOMIC DNA]</scope>
    <source>
        <strain evidence="3 4">NBRC 13972</strain>
    </source>
</reference>
<comment type="caution">
    <text evidence="3">The sequence shown here is derived from an EMBL/GenBank/DDBJ whole genome shotgun (WGS) entry which is preliminary data.</text>
</comment>
<dbReference type="InterPro" id="IPR013211">
    <property type="entry name" value="LVIVD"/>
</dbReference>
<keyword evidence="4" id="KW-1185">Reference proteome</keyword>
<feature type="signal peptide" evidence="2">
    <location>
        <begin position="1"/>
        <end position="23"/>
    </location>
</feature>
<evidence type="ECO:0000313" key="3">
    <source>
        <dbReference type="EMBL" id="GER98101.1"/>
    </source>
</evidence>
<evidence type="ECO:0000256" key="2">
    <source>
        <dbReference type="SAM" id="SignalP"/>
    </source>
</evidence>
<accession>A0A5M3VR74</accession>
<organism evidence="3 4">
    <name type="scientific">Acrocarpospora corrugata</name>
    <dbReference type="NCBI Taxonomy" id="35763"/>
    <lineage>
        <taxon>Bacteria</taxon>
        <taxon>Bacillati</taxon>
        <taxon>Actinomycetota</taxon>
        <taxon>Actinomycetes</taxon>
        <taxon>Streptosporangiales</taxon>
        <taxon>Streptosporangiaceae</taxon>
        <taxon>Acrocarpospora</taxon>
    </lineage>
</organism>
<dbReference type="AlphaFoldDB" id="A0A5M3VR74"/>
<name>A0A5M3VR74_9ACTN</name>